<evidence type="ECO:0000256" key="1">
    <source>
        <dbReference type="SAM" id="MobiDB-lite"/>
    </source>
</evidence>
<dbReference type="AlphaFoldDB" id="A0AA40R8E6"/>
<reference evidence="5 17" key="1">
    <citation type="submission" date="2015-11" db="EMBL/GenBank/DDBJ databases">
        <authorList>
            <person name="Sahl J."/>
            <person name="Wagner D."/>
            <person name="Keim P."/>
        </authorList>
    </citation>
    <scope>NUCLEOTIDE SEQUENCE [LARGE SCALE GENOMIC DNA]</scope>
    <source>
        <strain evidence="5 17">MSMB1157</strain>
    </source>
</reference>
<dbReference type="Proteomes" id="UP000070119">
    <property type="component" value="Chromosome 1"/>
</dbReference>
<proteinExistence type="predicted"/>
<dbReference type="EMBL" id="LNJU01000002">
    <property type="protein sequence ID" value="KWZ58802.1"/>
    <property type="molecule type" value="Genomic_DNA"/>
</dbReference>
<dbReference type="EMBL" id="LNJU01000004">
    <property type="protein sequence ID" value="KWZ57893.1"/>
    <property type="molecule type" value="Genomic_DNA"/>
</dbReference>
<evidence type="ECO:0000313" key="12">
    <source>
        <dbReference type="EMBL" id="KWZ60376.1"/>
    </source>
</evidence>
<evidence type="ECO:0000313" key="10">
    <source>
        <dbReference type="EMBL" id="KWZ58802.1"/>
    </source>
</evidence>
<dbReference type="EMBL" id="LNJU01000003">
    <property type="protein sequence ID" value="KWZ58396.1"/>
    <property type="molecule type" value="Genomic_DNA"/>
</dbReference>
<evidence type="ECO:0000313" key="15">
    <source>
        <dbReference type="EMBL" id="KWZ60935.1"/>
    </source>
</evidence>
<evidence type="ECO:0000313" key="17">
    <source>
        <dbReference type="Proteomes" id="UP000070119"/>
    </source>
</evidence>
<dbReference type="Proteomes" id="UP000070119">
    <property type="component" value="Chromosome 2"/>
</dbReference>
<gene>
    <name evidence="11" type="ORF">WK57_02615</name>
    <name evidence="12" type="ORF">WK57_07175</name>
    <name evidence="13" type="ORF">WK57_08420</name>
    <name evidence="14" type="ORF">WK57_09240</name>
    <name evidence="15" type="ORF">WK57_10350</name>
    <name evidence="16" type="ORF">WK57_11325</name>
    <name evidence="8" type="ORF">WK57_16480</name>
    <name evidence="9" type="ORF">WK57_17025</name>
    <name evidence="10" type="ORF">WK57_17190</name>
    <name evidence="5" type="ORF">WK57_17470</name>
    <name evidence="6" type="ORF">WK57_18055</name>
    <name evidence="7" type="ORF">WK57_18850</name>
    <name evidence="3" type="ORF">WK57_19335</name>
    <name evidence="4" type="ORF">WK57_20795</name>
    <name evidence="2" type="ORF">WK57_23780</name>
</gene>
<dbReference type="EMBL" id="LNJU01000001">
    <property type="protein sequence ID" value="KWZ60743.1"/>
    <property type="molecule type" value="Genomic_DNA"/>
</dbReference>
<dbReference type="EMBL" id="LNJU01000005">
    <property type="protein sequence ID" value="KWZ52149.1"/>
    <property type="molecule type" value="Genomic_DNA"/>
</dbReference>
<evidence type="ECO:0000313" key="13">
    <source>
        <dbReference type="EMBL" id="KWZ60595.1"/>
    </source>
</evidence>
<organism evidence="5 17">
    <name type="scientific">Burkholderia ubonensis</name>
    <dbReference type="NCBI Taxonomy" id="101571"/>
    <lineage>
        <taxon>Bacteria</taxon>
        <taxon>Pseudomonadati</taxon>
        <taxon>Pseudomonadota</taxon>
        <taxon>Betaproteobacteria</taxon>
        <taxon>Burkholderiales</taxon>
        <taxon>Burkholderiaceae</taxon>
        <taxon>Burkholderia</taxon>
        <taxon>Burkholderia cepacia complex</taxon>
    </lineage>
</organism>
<dbReference type="EMBL" id="LNJU01000003">
    <property type="protein sequence ID" value="KWZ58513.1"/>
    <property type="molecule type" value="Genomic_DNA"/>
</dbReference>
<dbReference type="EMBL" id="LNJU01000002">
    <property type="protein sequence ID" value="KWZ58776.1"/>
    <property type="molecule type" value="Genomic_DNA"/>
</dbReference>
<evidence type="ECO:0000313" key="6">
    <source>
        <dbReference type="EMBL" id="KWZ58396.1"/>
    </source>
</evidence>
<evidence type="ECO:0000313" key="11">
    <source>
        <dbReference type="EMBL" id="KWZ59572.1"/>
    </source>
</evidence>
<evidence type="ECO:0000313" key="14">
    <source>
        <dbReference type="EMBL" id="KWZ60743.1"/>
    </source>
</evidence>
<evidence type="ECO:0000313" key="3">
    <source>
        <dbReference type="EMBL" id="KWZ57647.1"/>
    </source>
</evidence>
<dbReference type="EMBL" id="LNJU01000001">
    <property type="protein sequence ID" value="KWZ60376.1"/>
    <property type="molecule type" value="Genomic_DNA"/>
</dbReference>
<dbReference type="EMBL" id="LNJU01000001">
    <property type="protein sequence ID" value="KWZ60935.1"/>
    <property type="molecule type" value="Genomic_DNA"/>
</dbReference>
<evidence type="ECO:0000313" key="2">
    <source>
        <dbReference type="EMBL" id="KWZ52149.1"/>
    </source>
</evidence>
<name>A0AA40R8E6_9BURK</name>
<dbReference type="EMBL" id="LNJU01000002">
    <property type="protein sequence ID" value="KWZ58704.1"/>
    <property type="molecule type" value="Genomic_DNA"/>
</dbReference>
<dbReference type="EMBL" id="LNJU01000001">
    <property type="protein sequence ID" value="KWZ60595.1"/>
    <property type="molecule type" value="Genomic_DNA"/>
</dbReference>
<dbReference type="EMBL" id="LNJU01000003">
    <property type="protein sequence ID" value="KWZ58317.1"/>
    <property type="molecule type" value="Genomic_DNA"/>
</dbReference>
<feature type="region of interest" description="Disordered" evidence="1">
    <location>
        <begin position="1"/>
        <end position="32"/>
    </location>
</feature>
<dbReference type="RefSeq" id="WP_060219262.1">
    <property type="nucleotide sequence ID" value="NZ_CM003771.1"/>
</dbReference>
<evidence type="ECO:0000313" key="7">
    <source>
        <dbReference type="EMBL" id="KWZ58513.1"/>
    </source>
</evidence>
<protein>
    <submittedName>
        <fullName evidence="5">Uncharacterized protein</fullName>
    </submittedName>
</protein>
<dbReference type="EMBL" id="LNJU01000001">
    <property type="protein sequence ID" value="KWZ61091.1"/>
    <property type="molecule type" value="Genomic_DNA"/>
</dbReference>
<accession>A0AA40R8E6</accession>
<dbReference type="EMBL" id="LNJU01000004">
    <property type="protein sequence ID" value="KWZ57647.1"/>
    <property type="molecule type" value="Genomic_DNA"/>
</dbReference>
<comment type="caution">
    <text evidence="5">The sequence shown here is derived from an EMBL/GenBank/DDBJ whole genome shotgun (WGS) entry which is preliminary data.</text>
</comment>
<evidence type="ECO:0000313" key="9">
    <source>
        <dbReference type="EMBL" id="KWZ58776.1"/>
    </source>
</evidence>
<evidence type="ECO:0000313" key="4">
    <source>
        <dbReference type="EMBL" id="KWZ57893.1"/>
    </source>
</evidence>
<evidence type="ECO:0000313" key="8">
    <source>
        <dbReference type="EMBL" id="KWZ58704.1"/>
    </source>
</evidence>
<dbReference type="EMBL" id="LNJU01000001">
    <property type="protein sequence ID" value="KWZ59572.1"/>
    <property type="molecule type" value="Genomic_DNA"/>
</dbReference>
<evidence type="ECO:0000313" key="16">
    <source>
        <dbReference type="EMBL" id="KWZ61091.1"/>
    </source>
</evidence>
<evidence type="ECO:0000313" key="5">
    <source>
        <dbReference type="EMBL" id="KWZ58317.1"/>
    </source>
</evidence>
<sequence>MTSHSQRTVVTRDDASDSSMAPPRALTGAQRQRAYRLRRKRAVIDAIGEEVLASRVTLLALLSDGLAALEASCTSTMLIEIKRESVRRVLKAIVTRYDIDLTD</sequence>